<dbReference type="Pfam" id="PF13466">
    <property type="entry name" value="STAS_2"/>
    <property type="match status" value="1"/>
</dbReference>
<dbReference type="PROSITE" id="PS50801">
    <property type="entry name" value="STAS"/>
    <property type="match status" value="1"/>
</dbReference>
<evidence type="ECO:0000313" key="3">
    <source>
        <dbReference type="Proteomes" id="UP001196661"/>
    </source>
</evidence>
<dbReference type="SUPFAM" id="SSF52091">
    <property type="entry name" value="SpoIIaa-like"/>
    <property type="match status" value="1"/>
</dbReference>
<dbReference type="InterPro" id="IPR058548">
    <property type="entry name" value="MlaB-like_STAS"/>
</dbReference>
<gene>
    <name evidence="2" type="ORF">IXB28_04560</name>
</gene>
<keyword evidence="3" id="KW-1185">Reference proteome</keyword>
<dbReference type="Proteomes" id="UP001196661">
    <property type="component" value="Unassembled WGS sequence"/>
</dbReference>
<feature type="domain" description="STAS" evidence="1">
    <location>
        <begin position="1"/>
        <end position="93"/>
    </location>
</feature>
<dbReference type="InterPro" id="IPR036513">
    <property type="entry name" value="STAS_dom_sf"/>
</dbReference>
<dbReference type="Gene3D" id="3.30.750.24">
    <property type="entry name" value="STAS domain"/>
    <property type="match status" value="1"/>
</dbReference>
<comment type="caution">
    <text evidence="2">The sequence shown here is derived from an EMBL/GenBank/DDBJ whole genome shotgun (WGS) entry which is preliminary data.</text>
</comment>
<name>A0ABS5Y0V5_9CYAN</name>
<protein>
    <submittedName>
        <fullName evidence="2">STAS domain-containing protein</fullName>
    </submittedName>
</protein>
<accession>A0ABS5Y0V5</accession>
<reference evidence="2 3" key="1">
    <citation type="journal article" date="2021" name="Mar. Drugs">
        <title>Genome Reduction and Secondary Metabolism of the Marine Sponge-Associated Cyanobacterium Leptothoe.</title>
        <authorList>
            <person name="Konstantinou D."/>
            <person name="Popin R.V."/>
            <person name="Fewer D.P."/>
            <person name="Sivonen K."/>
            <person name="Gkelis S."/>
        </authorList>
    </citation>
    <scope>NUCLEOTIDE SEQUENCE [LARGE SCALE GENOMIC DNA]</scope>
    <source>
        <strain evidence="2 3">TAU-MAC 1615</strain>
    </source>
</reference>
<dbReference type="RefSeq" id="WP_215617349.1">
    <property type="nucleotide sequence ID" value="NZ_JADOER010000004.1"/>
</dbReference>
<evidence type="ECO:0000313" key="2">
    <source>
        <dbReference type="EMBL" id="MBT9311467.1"/>
    </source>
</evidence>
<evidence type="ECO:0000259" key="1">
    <source>
        <dbReference type="PROSITE" id="PS50801"/>
    </source>
</evidence>
<dbReference type="EMBL" id="JADOER010000004">
    <property type="protein sequence ID" value="MBT9311467.1"/>
    <property type="molecule type" value="Genomic_DNA"/>
</dbReference>
<dbReference type="InterPro" id="IPR002645">
    <property type="entry name" value="STAS_dom"/>
</dbReference>
<organism evidence="2 3">
    <name type="scientific">Leptothoe kymatousa TAU-MAC 1615</name>
    <dbReference type="NCBI Taxonomy" id="2364775"/>
    <lineage>
        <taxon>Bacteria</taxon>
        <taxon>Bacillati</taxon>
        <taxon>Cyanobacteriota</taxon>
        <taxon>Cyanophyceae</taxon>
        <taxon>Nodosilineales</taxon>
        <taxon>Cymatolegaceae</taxon>
        <taxon>Leptothoe</taxon>
        <taxon>Leptothoe kymatousa</taxon>
    </lineage>
</organism>
<sequence>MANSTSQAIIRLPKRLDSFISPFFAQDLKQKLRPGVTVTIDMANTQFIEPATASVFWDGVLHCQKEGCTLVAKGMNQQVSLVLERSGLLPHLQ</sequence>
<proteinExistence type="predicted"/>